<dbReference type="SUPFAM" id="SSF52540">
    <property type="entry name" value="P-loop containing nucleoside triphosphate hydrolases"/>
    <property type="match status" value="1"/>
</dbReference>
<keyword evidence="2" id="KW-1185">Reference proteome</keyword>
<gene>
    <name evidence="1" type="ORF">SAY86_013299</name>
</gene>
<accession>A0AAN7RBH5</accession>
<proteinExistence type="predicted"/>
<reference evidence="1 2" key="1">
    <citation type="journal article" date="2023" name="Hortic Res">
        <title>Pangenome of water caltrop reveals structural variations and asymmetric subgenome divergence after allopolyploidization.</title>
        <authorList>
            <person name="Zhang X."/>
            <person name="Chen Y."/>
            <person name="Wang L."/>
            <person name="Yuan Y."/>
            <person name="Fang M."/>
            <person name="Shi L."/>
            <person name="Lu R."/>
            <person name="Comes H.P."/>
            <person name="Ma Y."/>
            <person name="Chen Y."/>
            <person name="Huang G."/>
            <person name="Zhou Y."/>
            <person name="Zheng Z."/>
            <person name="Qiu Y."/>
        </authorList>
    </citation>
    <scope>NUCLEOTIDE SEQUENCE [LARGE SCALE GENOMIC DNA]</scope>
    <source>
        <strain evidence="1">F231</strain>
    </source>
</reference>
<sequence>MGGLMLLLRPDLVFISIRAFIDLVGQNLLAQALANAVGLLNVFYGPYGTGKASSAGIFAKALNLPDLKHCGDCNSCVAHNSGKNRRLIEVSVINHLLVHGSFPGLLQGSVPVAGYP</sequence>
<dbReference type="Proteomes" id="UP001346149">
    <property type="component" value="Unassembled WGS sequence"/>
</dbReference>
<evidence type="ECO:0000313" key="2">
    <source>
        <dbReference type="Proteomes" id="UP001346149"/>
    </source>
</evidence>
<dbReference type="EMBL" id="JAXQNO010000007">
    <property type="protein sequence ID" value="KAK4795305.1"/>
    <property type="molecule type" value="Genomic_DNA"/>
</dbReference>
<protein>
    <submittedName>
        <fullName evidence="1">Uncharacterized protein</fullName>
    </submittedName>
</protein>
<dbReference type="InterPro" id="IPR027417">
    <property type="entry name" value="P-loop_NTPase"/>
</dbReference>
<dbReference type="Gene3D" id="3.40.50.300">
    <property type="entry name" value="P-loop containing nucleotide triphosphate hydrolases"/>
    <property type="match status" value="1"/>
</dbReference>
<comment type="caution">
    <text evidence="1">The sequence shown here is derived from an EMBL/GenBank/DDBJ whole genome shotgun (WGS) entry which is preliminary data.</text>
</comment>
<dbReference type="AlphaFoldDB" id="A0AAN7RBH5"/>
<organism evidence="1 2">
    <name type="scientific">Trapa natans</name>
    <name type="common">Water chestnut</name>
    <dbReference type="NCBI Taxonomy" id="22666"/>
    <lineage>
        <taxon>Eukaryota</taxon>
        <taxon>Viridiplantae</taxon>
        <taxon>Streptophyta</taxon>
        <taxon>Embryophyta</taxon>
        <taxon>Tracheophyta</taxon>
        <taxon>Spermatophyta</taxon>
        <taxon>Magnoliopsida</taxon>
        <taxon>eudicotyledons</taxon>
        <taxon>Gunneridae</taxon>
        <taxon>Pentapetalae</taxon>
        <taxon>rosids</taxon>
        <taxon>malvids</taxon>
        <taxon>Myrtales</taxon>
        <taxon>Lythraceae</taxon>
        <taxon>Trapa</taxon>
    </lineage>
</organism>
<evidence type="ECO:0000313" key="1">
    <source>
        <dbReference type="EMBL" id="KAK4795305.1"/>
    </source>
</evidence>
<name>A0AAN7RBH5_TRANT</name>